<name>X1GE48_9ZZZZ</name>
<comment type="caution">
    <text evidence="1">The sequence shown here is derived from an EMBL/GenBank/DDBJ whole genome shotgun (WGS) entry which is preliminary data.</text>
</comment>
<accession>X1GE48</accession>
<evidence type="ECO:0000313" key="1">
    <source>
        <dbReference type="EMBL" id="GAH55457.1"/>
    </source>
</evidence>
<dbReference type="Gene3D" id="3.40.225.10">
    <property type="entry name" value="Class II aldolase/adducin N-terminal domain"/>
    <property type="match status" value="1"/>
</dbReference>
<proteinExistence type="predicted"/>
<reference evidence="1" key="1">
    <citation type="journal article" date="2014" name="Front. Microbiol.">
        <title>High frequency of phylogenetically diverse reductive dehalogenase-homologous genes in deep subseafloor sedimentary metagenomes.</title>
        <authorList>
            <person name="Kawai M."/>
            <person name="Futagami T."/>
            <person name="Toyoda A."/>
            <person name="Takaki Y."/>
            <person name="Nishi S."/>
            <person name="Hori S."/>
            <person name="Arai W."/>
            <person name="Tsubouchi T."/>
            <person name="Morono Y."/>
            <person name="Uchiyama I."/>
            <person name="Ito T."/>
            <person name="Fujiyama A."/>
            <person name="Inagaki F."/>
            <person name="Takami H."/>
        </authorList>
    </citation>
    <scope>NUCLEOTIDE SEQUENCE</scope>
    <source>
        <strain evidence="1">Expedition CK06-06</strain>
    </source>
</reference>
<dbReference type="EMBL" id="BARU01024972">
    <property type="protein sequence ID" value="GAH55457.1"/>
    <property type="molecule type" value="Genomic_DNA"/>
</dbReference>
<feature type="non-terminal residue" evidence="1">
    <location>
        <position position="1"/>
    </location>
</feature>
<gene>
    <name evidence="1" type="ORF">S03H2_40289</name>
</gene>
<protein>
    <submittedName>
        <fullName evidence="1">Uncharacterized protein</fullName>
    </submittedName>
</protein>
<dbReference type="InterPro" id="IPR036409">
    <property type="entry name" value="Aldolase_II/adducin_N_sf"/>
</dbReference>
<sequence length="41" mass="4574">RVDILNKAARIFLACKSAGLAPEGLSDAQLDELERLFWSKK</sequence>
<dbReference type="AlphaFoldDB" id="X1GE48"/>
<organism evidence="1">
    <name type="scientific">marine sediment metagenome</name>
    <dbReference type="NCBI Taxonomy" id="412755"/>
    <lineage>
        <taxon>unclassified sequences</taxon>
        <taxon>metagenomes</taxon>
        <taxon>ecological metagenomes</taxon>
    </lineage>
</organism>